<dbReference type="PANTHER" id="PTHR48101:SF1">
    <property type="entry name" value="METHYLMALONYL-COA MUTASE, LARGE SUBUNIT"/>
    <property type="match status" value="1"/>
</dbReference>
<dbReference type="AlphaFoldDB" id="A0A4Y3RY61"/>
<dbReference type="InterPro" id="IPR016176">
    <property type="entry name" value="Cbl-dep_enz_cat"/>
</dbReference>
<dbReference type="OrthoDB" id="4198114at2"/>
<dbReference type="Proteomes" id="UP000315226">
    <property type="component" value="Unassembled WGS sequence"/>
</dbReference>
<evidence type="ECO:0000313" key="5">
    <source>
        <dbReference type="Proteomes" id="UP000315226"/>
    </source>
</evidence>
<dbReference type="EMBL" id="BJMN01000089">
    <property type="protein sequence ID" value="GEB62314.1"/>
    <property type="molecule type" value="Genomic_DNA"/>
</dbReference>
<feature type="domain" description="Methylmalonyl-CoA mutase alpha/beta chain catalytic" evidence="3">
    <location>
        <begin position="190"/>
        <end position="254"/>
    </location>
</feature>
<dbReference type="InterPro" id="IPR006099">
    <property type="entry name" value="MeMalonylCoA_mutase_a/b_cat"/>
</dbReference>
<reference evidence="4 5" key="1">
    <citation type="submission" date="2019-06" db="EMBL/GenBank/DDBJ databases">
        <title>Whole genome shotgun sequence of Streptomyces gardneri NBRC 12865.</title>
        <authorList>
            <person name="Hosoyama A."/>
            <person name="Uohara A."/>
            <person name="Ohji S."/>
            <person name="Ichikawa N."/>
        </authorList>
    </citation>
    <scope>NUCLEOTIDE SEQUENCE [LARGE SCALE GENOMIC DNA]</scope>
    <source>
        <strain evidence="4 5">NBRC 12865</strain>
    </source>
</reference>
<evidence type="ECO:0000259" key="3">
    <source>
        <dbReference type="Pfam" id="PF01642"/>
    </source>
</evidence>
<evidence type="ECO:0000256" key="1">
    <source>
        <dbReference type="ARBA" id="ARBA00011870"/>
    </source>
</evidence>
<evidence type="ECO:0000313" key="4">
    <source>
        <dbReference type="EMBL" id="GEB62314.1"/>
    </source>
</evidence>
<feature type="domain" description="Methylmalonyl-CoA mutase alpha/beta chain catalytic" evidence="3">
    <location>
        <begin position="25"/>
        <end position="179"/>
    </location>
</feature>
<dbReference type="Gene3D" id="3.20.20.240">
    <property type="entry name" value="Methylmalonyl-CoA mutase"/>
    <property type="match status" value="2"/>
</dbReference>
<sequence length="282" mass="29814">MTESTQAGRTTESGPPVAPGPASPYDGSGTARESNARYKRLIADGTTGLTVAFDLPTRMGRDSDTPHASGEVGRAGVAIDSLDDMRVLFAGIPLDTVTTSMAINAPAAPLLLLYQLVAEEQGVPATALTGTIRNDVPEEYDARGRYVFPPKPSLRLMADMFRYCRAELPRWTTVSVEGAEPYEQLPAAPGLEERQAERLAKLRAWRCGDRVHRTLAAVTAAAGGDDNVLPPMKEALSAGATVGEVCDALREAWGADAPADPRVGRRVETRLGTAVATAVGTV</sequence>
<proteinExistence type="predicted"/>
<evidence type="ECO:0000256" key="2">
    <source>
        <dbReference type="SAM" id="MobiDB-lite"/>
    </source>
</evidence>
<comment type="subunit">
    <text evidence="1">Heterodimer of an alpha and a beta chain.</text>
</comment>
<name>A0A4Y3RY61_9ACTN</name>
<feature type="region of interest" description="Disordered" evidence="2">
    <location>
        <begin position="1"/>
        <end position="32"/>
    </location>
</feature>
<dbReference type="GO" id="GO:0004494">
    <property type="term" value="F:methylmalonyl-CoA mutase activity"/>
    <property type="evidence" value="ECO:0007669"/>
    <property type="project" value="UniProtKB-EC"/>
</dbReference>
<comment type="caution">
    <text evidence="4">The sequence shown here is derived from an EMBL/GenBank/DDBJ whole genome shotgun (WGS) entry which is preliminary data.</text>
</comment>
<protein>
    <recommendedName>
        <fullName evidence="3">Methylmalonyl-CoA mutase alpha/beta chain catalytic domain-containing protein</fullName>
    </recommendedName>
</protein>
<gene>
    <name evidence="4" type="ORF">SGA01_79190</name>
</gene>
<dbReference type="Pfam" id="PF01642">
    <property type="entry name" value="MM_CoA_mutase"/>
    <property type="match status" value="2"/>
</dbReference>
<organism evidence="4 5">
    <name type="scientific">Streptomyces gardneri</name>
    <dbReference type="NCBI Taxonomy" id="66892"/>
    <lineage>
        <taxon>Bacteria</taxon>
        <taxon>Bacillati</taxon>
        <taxon>Actinomycetota</taxon>
        <taxon>Actinomycetes</taxon>
        <taxon>Kitasatosporales</taxon>
        <taxon>Streptomycetaceae</taxon>
        <taxon>Streptomyces</taxon>
    </lineage>
</organism>
<feature type="compositionally biased region" description="Polar residues" evidence="2">
    <location>
        <begin position="1"/>
        <end position="12"/>
    </location>
</feature>
<dbReference type="SUPFAM" id="SSF51703">
    <property type="entry name" value="Cobalamin (vitamin B12)-dependent enzymes"/>
    <property type="match status" value="2"/>
</dbReference>
<accession>A0A4Y3RY61</accession>
<dbReference type="PANTHER" id="PTHR48101">
    <property type="entry name" value="METHYLMALONYL-COA MUTASE, MITOCHONDRIAL-RELATED"/>
    <property type="match status" value="1"/>
</dbReference>
<keyword evidence="5" id="KW-1185">Reference proteome</keyword>
<dbReference type="GO" id="GO:0031419">
    <property type="term" value="F:cobalamin binding"/>
    <property type="evidence" value="ECO:0007669"/>
    <property type="project" value="UniProtKB-KW"/>
</dbReference>